<dbReference type="VEuPathDB" id="FungiDB:AB675_2427"/>
<dbReference type="Proteomes" id="UP000038010">
    <property type="component" value="Unassembled WGS sequence"/>
</dbReference>
<evidence type="ECO:0000313" key="3">
    <source>
        <dbReference type="Proteomes" id="UP000038010"/>
    </source>
</evidence>
<dbReference type="RefSeq" id="XP_018004785.1">
    <property type="nucleotide sequence ID" value="XM_018142400.1"/>
</dbReference>
<sequence length="368" mass="41727">MSDRFYRLRLRTPSPEPYYIERRPRYARSSPSPPPRRRASSRPRRVSFDLGADSHPRRAATFAISRDPIPKRTLVFKESSYRRQRQSSRRSRTPSPSPPASPPRGPNHIMSERLSGDYVPLPKKLPKTKDDKSSNHSSSDEERRRRKGKERARVINYGPAHMDDPDYYPVVETPSTSGGGGIGTPLGRRDSGVYSGTGSPHSRDRKYYDKHGRPITVGQDRRPLITDSADTTAAIQDLTREFNTIITNERLDKLEAEAKANRLAAQLNKAQAEIEQSKRSSWLDDREKRVGDREKVHRDEKRLSQTSSRESPPGGLRPRDVVVKQPSPPIRDTPADVAKDALDKARADYQRKQQRDSGNYSGRGGGKW</sequence>
<dbReference type="OrthoDB" id="10613410at2759"/>
<feature type="compositionally biased region" description="Basic residues" evidence="1">
    <location>
        <begin position="82"/>
        <end position="92"/>
    </location>
</feature>
<feature type="compositionally biased region" description="Basic residues" evidence="1">
    <location>
        <begin position="35"/>
        <end position="45"/>
    </location>
</feature>
<name>A0A0N1HA89_9EURO</name>
<proteinExistence type="predicted"/>
<accession>A0A0N1HA89</accession>
<feature type="compositionally biased region" description="Basic and acidic residues" evidence="1">
    <location>
        <begin position="201"/>
        <end position="212"/>
    </location>
</feature>
<feature type="compositionally biased region" description="Pro residues" evidence="1">
    <location>
        <begin position="95"/>
        <end position="105"/>
    </location>
</feature>
<feature type="compositionally biased region" description="Basic and acidic residues" evidence="1">
    <location>
        <begin position="275"/>
        <end position="303"/>
    </location>
</feature>
<feature type="region of interest" description="Disordered" evidence="1">
    <location>
        <begin position="73"/>
        <end position="218"/>
    </location>
</feature>
<feature type="region of interest" description="Disordered" evidence="1">
    <location>
        <begin position="272"/>
        <end position="368"/>
    </location>
</feature>
<evidence type="ECO:0000313" key="2">
    <source>
        <dbReference type="EMBL" id="KPI44822.1"/>
    </source>
</evidence>
<comment type="caution">
    <text evidence="2">The sequence shown here is derived from an EMBL/GenBank/DDBJ whole genome shotgun (WGS) entry which is preliminary data.</text>
</comment>
<evidence type="ECO:0000256" key="1">
    <source>
        <dbReference type="SAM" id="MobiDB-lite"/>
    </source>
</evidence>
<feature type="compositionally biased region" description="Basic and acidic residues" evidence="1">
    <location>
        <begin position="333"/>
        <end position="355"/>
    </location>
</feature>
<dbReference type="EMBL" id="LFJN01000002">
    <property type="protein sequence ID" value="KPI44822.1"/>
    <property type="molecule type" value="Genomic_DNA"/>
</dbReference>
<keyword evidence="3" id="KW-1185">Reference proteome</keyword>
<reference evidence="2 3" key="1">
    <citation type="submission" date="2015-06" db="EMBL/GenBank/DDBJ databases">
        <title>Draft genome of the ant-associated black yeast Phialophora attae CBS 131958.</title>
        <authorList>
            <person name="Moreno L.F."/>
            <person name="Stielow B.J."/>
            <person name="de Hoog S."/>
            <person name="Vicente V.A."/>
            <person name="Weiss V.A."/>
            <person name="de Vries M."/>
            <person name="Cruz L.M."/>
            <person name="Souza E.M."/>
        </authorList>
    </citation>
    <scope>NUCLEOTIDE SEQUENCE [LARGE SCALE GENOMIC DNA]</scope>
    <source>
        <strain evidence="2 3">CBS 131958</strain>
    </source>
</reference>
<protein>
    <submittedName>
        <fullName evidence="2">Uncharacterized protein</fullName>
    </submittedName>
</protein>
<organism evidence="2 3">
    <name type="scientific">Cyphellophora attinorum</name>
    <dbReference type="NCBI Taxonomy" id="1664694"/>
    <lineage>
        <taxon>Eukaryota</taxon>
        <taxon>Fungi</taxon>
        <taxon>Dikarya</taxon>
        <taxon>Ascomycota</taxon>
        <taxon>Pezizomycotina</taxon>
        <taxon>Eurotiomycetes</taxon>
        <taxon>Chaetothyriomycetidae</taxon>
        <taxon>Chaetothyriales</taxon>
        <taxon>Cyphellophoraceae</taxon>
        <taxon>Cyphellophora</taxon>
    </lineage>
</organism>
<feature type="compositionally biased region" description="Basic and acidic residues" evidence="1">
    <location>
        <begin position="127"/>
        <end position="143"/>
    </location>
</feature>
<feature type="region of interest" description="Disordered" evidence="1">
    <location>
        <begin position="13"/>
        <end position="54"/>
    </location>
</feature>
<gene>
    <name evidence="2" type="ORF">AB675_2427</name>
</gene>
<dbReference type="AlphaFoldDB" id="A0A0N1HA89"/>
<dbReference type="GeneID" id="28734280"/>